<accession>A0AAF0CVB9</accession>
<dbReference type="InterPro" id="IPR007737">
    <property type="entry name" value="Mga_HTH"/>
</dbReference>
<dbReference type="InterPro" id="IPR036388">
    <property type="entry name" value="WH-like_DNA-bd_sf"/>
</dbReference>
<dbReference type="RefSeq" id="WP_275469382.1">
    <property type="nucleotide sequence ID" value="NZ_CP110232.1"/>
</dbReference>
<name>A0AAF0CVB9_9ENTE</name>
<gene>
    <name evidence="2" type="ORF">OL234_01360</name>
</gene>
<proteinExistence type="predicted"/>
<sequence length="500" mass="59214">MFAIFFKKNELRTMSLLTKIASQSFVAKSDLIATLETTKTTLNRDINELDTILKKYPDMPQILNHRNHLKLLPGKKNYNINSLLLVVIHLYLQNSYSYQIIQTLVTSKKILLQDFCEKIAISKSYFMQVLANLNDYLKEYHLQIKIKDNTVQFEGPIENIFFFSFLMMDAHTKLFHMHDCHYVKTLQDVETKLAQDINANFNPVNTRKALNLYYQFELYKDELEAMVMTNPDSFDLTKIFEEFYPIFDAELPDQYRAYLSFLVNISFTQLRNEEQHIKTLEKLNHHKHPLIIDAAEIANVMLTLIPPLPPSQQTIFKGTIITNFIYLLTFNSELKRPFNNVQLLRDILDEQERHVPVNLKDKLIQQEFKKLNLNNLLPLFFEHLSIFEYVLEIFYWQNTQTKLHIYLDFENSIIFEEHLKNQLNQLFNKDALIFDQTDDSPDIIVSDQLYKTDQAKYFFYYASIQSETLLEELLAFLTKIYFDKRKDNLAAKTKKSTLFI</sequence>
<dbReference type="EMBL" id="CP110232">
    <property type="protein sequence ID" value="WEG73583.1"/>
    <property type="molecule type" value="Genomic_DNA"/>
</dbReference>
<reference evidence="2" key="1">
    <citation type="submission" date="2022-10" db="EMBL/GenBank/DDBJ databases">
        <title>Vagococcus sp. isolated from poultry meat.</title>
        <authorList>
            <person name="Johansson P."/>
            <person name="Bjorkroth J."/>
        </authorList>
    </citation>
    <scope>NUCLEOTIDE SEQUENCE</scope>
    <source>
        <strain evidence="2">STAA11</strain>
    </source>
</reference>
<evidence type="ECO:0000313" key="2">
    <source>
        <dbReference type="EMBL" id="WEG73583.1"/>
    </source>
</evidence>
<dbReference type="Pfam" id="PF05043">
    <property type="entry name" value="Mga"/>
    <property type="match status" value="1"/>
</dbReference>
<dbReference type="Gene3D" id="1.10.10.10">
    <property type="entry name" value="Winged helix-like DNA-binding domain superfamily/Winged helix DNA-binding domain"/>
    <property type="match status" value="1"/>
</dbReference>
<protein>
    <submittedName>
        <fullName evidence="2">Helix-turn-helix domain-containing protein</fullName>
    </submittedName>
</protein>
<evidence type="ECO:0000313" key="3">
    <source>
        <dbReference type="Proteomes" id="UP001179647"/>
    </source>
</evidence>
<evidence type="ECO:0000259" key="1">
    <source>
        <dbReference type="Pfam" id="PF05043"/>
    </source>
</evidence>
<dbReference type="AlphaFoldDB" id="A0AAF0CVB9"/>
<organism evidence="2 3">
    <name type="scientific">Vagococcus intermedius</name>
    <dbReference type="NCBI Taxonomy" id="2991418"/>
    <lineage>
        <taxon>Bacteria</taxon>
        <taxon>Bacillati</taxon>
        <taxon>Bacillota</taxon>
        <taxon>Bacilli</taxon>
        <taxon>Lactobacillales</taxon>
        <taxon>Enterococcaceae</taxon>
        <taxon>Vagococcus</taxon>
    </lineage>
</organism>
<dbReference type="Proteomes" id="UP001179647">
    <property type="component" value="Chromosome"/>
</dbReference>
<dbReference type="KEGG" id="vie:OL234_01360"/>
<feature type="domain" description="Mga helix-turn-helix" evidence="1">
    <location>
        <begin position="86"/>
        <end position="163"/>
    </location>
</feature>
<keyword evidence="3" id="KW-1185">Reference proteome</keyword>